<dbReference type="Pfam" id="PF11748">
    <property type="entry name" value="DUF3306"/>
    <property type="match status" value="1"/>
</dbReference>
<evidence type="ECO:0008006" key="4">
    <source>
        <dbReference type="Google" id="ProtNLM"/>
    </source>
</evidence>
<feature type="region of interest" description="Disordered" evidence="1">
    <location>
        <begin position="1"/>
        <end position="81"/>
    </location>
</feature>
<dbReference type="Proteomes" id="UP000198641">
    <property type="component" value="Unassembled WGS sequence"/>
</dbReference>
<accession>A0A1G7Q9E8</accession>
<dbReference type="EMBL" id="FNCI01000003">
    <property type="protein sequence ID" value="SDF95088.1"/>
    <property type="molecule type" value="Genomic_DNA"/>
</dbReference>
<keyword evidence="3" id="KW-1185">Reference proteome</keyword>
<protein>
    <recommendedName>
        <fullName evidence="4">DUF3306 domain-containing protein</fullName>
    </recommendedName>
</protein>
<evidence type="ECO:0000313" key="3">
    <source>
        <dbReference type="Proteomes" id="UP000198641"/>
    </source>
</evidence>
<dbReference type="InterPro" id="IPR021735">
    <property type="entry name" value="DUF3306"/>
</dbReference>
<name>A0A1G7Q9E8_9GAMM</name>
<dbReference type="STRING" id="284577.SAMN05216571_103155"/>
<dbReference type="OrthoDB" id="5609487at2"/>
<gene>
    <name evidence="2" type="ORF">SAMN05216571_103155</name>
</gene>
<feature type="compositionally biased region" description="Basic and acidic residues" evidence="1">
    <location>
        <begin position="40"/>
        <end position="49"/>
    </location>
</feature>
<feature type="compositionally biased region" description="Basic and acidic residues" evidence="1">
    <location>
        <begin position="147"/>
        <end position="156"/>
    </location>
</feature>
<organism evidence="2 3">
    <name type="scientific">Onishia taeanensis</name>
    <dbReference type="NCBI Taxonomy" id="284577"/>
    <lineage>
        <taxon>Bacteria</taxon>
        <taxon>Pseudomonadati</taxon>
        <taxon>Pseudomonadota</taxon>
        <taxon>Gammaproteobacteria</taxon>
        <taxon>Oceanospirillales</taxon>
        <taxon>Halomonadaceae</taxon>
        <taxon>Onishia</taxon>
    </lineage>
</organism>
<reference evidence="2 3" key="1">
    <citation type="submission" date="2016-10" db="EMBL/GenBank/DDBJ databases">
        <authorList>
            <person name="de Groot N.N."/>
        </authorList>
    </citation>
    <scope>NUCLEOTIDE SEQUENCE [LARGE SCALE GENOMIC DNA]</scope>
    <source>
        <strain evidence="2 3">BH539</strain>
    </source>
</reference>
<dbReference type="AlphaFoldDB" id="A0A1G7Q9E8"/>
<evidence type="ECO:0000256" key="1">
    <source>
        <dbReference type="SAM" id="MobiDB-lite"/>
    </source>
</evidence>
<dbReference type="RefSeq" id="WP_092523898.1">
    <property type="nucleotide sequence ID" value="NZ_FNCI01000003.1"/>
</dbReference>
<feature type="compositionally biased region" description="Polar residues" evidence="1">
    <location>
        <begin position="17"/>
        <end position="38"/>
    </location>
</feature>
<feature type="region of interest" description="Disordered" evidence="1">
    <location>
        <begin position="134"/>
        <end position="227"/>
    </location>
</feature>
<sequence>MTVFSRWSLRKRGIQPTEEQTPQSALTPNERGTVTPEENSGEKQDDSLIDRGPMADSEATPPSETVEELPDPESLPPGSDLTAYLAHGVSREVRRRAMKRMFAADHYHHRDGLNDYDEDYRQLKNLSQEVADRLREWTRQPADQVEDTQREPEQAERNINQPAETAEAQRDDDTSPPNHQAKTADSVASEPIPGHDGQGTHEDAQAKGRQENGTNEAKPPFPEKGRT</sequence>
<proteinExistence type="predicted"/>
<feature type="compositionally biased region" description="Basic and acidic residues" evidence="1">
    <location>
        <begin position="198"/>
        <end position="210"/>
    </location>
</feature>
<evidence type="ECO:0000313" key="2">
    <source>
        <dbReference type="EMBL" id="SDF95088.1"/>
    </source>
</evidence>